<proteinExistence type="predicted"/>
<dbReference type="Gene3D" id="1.25.40.10">
    <property type="entry name" value="Tetratricopeptide repeat domain"/>
    <property type="match status" value="1"/>
</dbReference>
<evidence type="ECO:0000256" key="1">
    <source>
        <dbReference type="SAM" id="MobiDB-lite"/>
    </source>
</evidence>
<dbReference type="VEuPathDB" id="FungiDB:P168DRAFT_335133"/>
<gene>
    <name evidence="3" type="ORF">P168DRAFT_335133</name>
</gene>
<name>A0A2I1CU38_ASPC2</name>
<dbReference type="GeneID" id="36549234"/>
<sequence length="1322" mass="149878">MTSQEDWNQAVHRIRQAQATLRETWTSGAVPVEEEIAMRAKFAELLSNAFEVLGDMVDLNDCIEHLETIVRRLGPPSPARAEYLDKLSYSKMSAYKTTNSVRDLDESIRYGQQAKDEVNPADRTLLCRIYHNLGYNLSHRAQLGPARPSDIDEAISCGQMVIDLADPDSEEYANTLMNLVSRFQARFERDHREEDRQSALELIQLRLKIDTPETLSYAYTRLAQSRLANLGSDDIGGIDDGIARAKDVLRLMPLKHEGRIDVLREILVKYERRYKKFNERSDIITAVQYSDIILEAVPPGYPRRLDWAVQHLALIAELAASSQSVDELDNLINQARRLREEVPTSHAKRHASGLAVGAIIAQKFLLSKHLDSFYMLVSHAIGVCSDLNEKEDKSIAVNTTFLWQLSSSIRKISQGSEHSPVRAQATEKVHAYFTAAYQDRKLLKGLASIQMEHGSEIEILSTHSNATEPLSNIDLDSALEKKTDETNTKLSLRQKEPGYRPRNDYHDQLTGLRHLGIDKTAGRVIMSMEEIVKDMMGYTDTDEPRSWTEHAERESRLEHEFLQREQQAGKHPNPNLCRVCRAIQIIIGPTSPDEGYSWNSKLFLPHGNWSQLQCRRHCGICRLVISLITTAQGTLHPRLAELDQEIQGVHFHLRKLPSGESVLGVEYGLKTVGGIRLLTPTNHQDALRQSYLRDTGKQLVDTAKLRRWLNNCDYNHGRICNGVLGDSRFNQDVNLILVDVRDRCLVRATSAEKYFALSYVWGAVQMRSLQRSTLEARLQRQSLDEKTLDLPTTVVDAMLLVESLGERYLWVDGLCIIEDDEGDKTHNVNTMDIVYGKSFATIMAVHGTDANAGLPGVRPDSRAPQHMESIVVSSRYRDHLGYEAGLTSDTTEDITMVATPMPLELTLEASTWKSRGWILQEALLSRRRLYFTKDWVYFQCNKETHCETLLAESGHAEFLNSQLPLASSTKPNNPLMELKEITSPSAERSLRQAFGIYKDLVEMYTPRRISLANDIIRAFSGILSVMTESTNQQFENGLPTGLFDISLFWCPAEPLFRRSSSEASYRTNLATVASLTEMSREHGIKYRLTPAKDEPPSLFPSWSWAGWVGPIEYRLTDLENEPLPTPSVDTFSIYHQGRHHEIHTHRASTSQTTTTHTTQPPISAPDLGPYTLQFWARTVHASPSFRLQRHFPPDYLSICQNQTHSEGQQLILRIYDRQNRHCGIWYAILKDDKLLGTELNLDMVEISCLSDVYKRREGPMRVEGEIDLFDKGCFPDTGPGSGLVNVVVVRWDHEVAERYTVAQVHVAAWEEAGPVRRHVRLA</sequence>
<protein>
    <submittedName>
        <fullName evidence="3">HET-domain-containing protein</fullName>
    </submittedName>
</protein>
<evidence type="ECO:0000259" key="2">
    <source>
        <dbReference type="Pfam" id="PF06985"/>
    </source>
</evidence>
<feature type="domain" description="Heterokaryon incompatibility" evidence="2">
    <location>
        <begin position="754"/>
        <end position="921"/>
    </location>
</feature>
<accession>A0A2I1CU38</accession>
<reference evidence="3" key="1">
    <citation type="submission" date="2016-12" db="EMBL/GenBank/DDBJ databases">
        <title>The genomes of Aspergillus section Nigri reveals drivers in fungal speciation.</title>
        <authorList>
            <consortium name="DOE Joint Genome Institute"/>
            <person name="Vesth T.C."/>
            <person name="Nybo J."/>
            <person name="Theobald S."/>
            <person name="Brandl J."/>
            <person name="Frisvad J.C."/>
            <person name="Nielsen K.F."/>
            <person name="Lyhne E.K."/>
            <person name="Kogle M.E."/>
            <person name="Kuo A."/>
            <person name="Riley R."/>
            <person name="Clum A."/>
            <person name="Nolan M."/>
            <person name="Lipzen A."/>
            <person name="Salamov A."/>
            <person name="Henrissat B."/>
            <person name="Wiebenga A."/>
            <person name="De vries R.P."/>
            <person name="Grigoriev I.V."/>
            <person name="Mortensen U.H."/>
            <person name="Andersen M.R."/>
            <person name="Baker S.E."/>
        </authorList>
    </citation>
    <scope>NUCLEOTIDE SEQUENCE</scope>
    <source>
        <strain evidence="3">IBT 28561</strain>
    </source>
</reference>
<dbReference type="RefSeq" id="XP_024689729.1">
    <property type="nucleotide sequence ID" value="XM_024841708.1"/>
</dbReference>
<organism evidence="3 4">
    <name type="scientific">Aspergillus campestris (strain IBT 28561)</name>
    <dbReference type="NCBI Taxonomy" id="1392248"/>
    <lineage>
        <taxon>Eukaryota</taxon>
        <taxon>Fungi</taxon>
        <taxon>Dikarya</taxon>
        <taxon>Ascomycota</taxon>
        <taxon>Pezizomycotina</taxon>
        <taxon>Eurotiomycetes</taxon>
        <taxon>Eurotiomycetidae</taxon>
        <taxon>Eurotiales</taxon>
        <taxon>Aspergillaceae</taxon>
        <taxon>Aspergillus</taxon>
        <taxon>Aspergillus subgen. Circumdati</taxon>
    </lineage>
</organism>
<dbReference type="OrthoDB" id="5135333at2759"/>
<dbReference type="EMBL" id="MSFM01000012">
    <property type="protein sequence ID" value="PKY01135.1"/>
    <property type="molecule type" value="Genomic_DNA"/>
</dbReference>
<dbReference type="Proteomes" id="UP000234254">
    <property type="component" value="Unassembled WGS sequence"/>
</dbReference>
<feature type="compositionally biased region" description="Low complexity" evidence="1">
    <location>
        <begin position="1147"/>
        <end position="1159"/>
    </location>
</feature>
<dbReference type="InterPro" id="IPR011990">
    <property type="entry name" value="TPR-like_helical_dom_sf"/>
</dbReference>
<dbReference type="Pfam" id="PF06985">
    <property type="entry name" value="HET"/>
    <property type="match status" value="1"/>
</dbReference>
<dbReference type="PANTHER" id="PTHR33112:SF12">
    <property type="entry name" value="HETEROKARYON INCOMPATIBILITY DOMAIN-CONTAINING PROTEIN"/>
    <property type="match status" value="1"/>
</dbReference>
<keyword evidence="4" id="KW-1185">Reference proteome</keyword>
<dbReference type="InterPro" id="IPR010730">
    <property type="entry name" value="HET"/>
</dbReference>
<feature type="region of interest" description="Disordered" evidence="1">
    <location>
        <begin position="1144"/>
        <end position="1165"/>
    </location>
</feature>
<dbReference type="PANTHER" id="PTHR33112">
    <property type="entry name" value="DOMAIN PROTEIN, PUTATIVE-RELATED"/>
    <property type="match status" value="1"/>
</dbReference>
<evidence type="ECO:0000313" key="4">
    <source>
        <dbReference type="Proteomes" id="UP000234254"/>
    </source>
</evidence>
<comment type="caution">
    <text evidence="3">The sequence shown here is derived from an EMBL/GenBank/DDBJ whole genome shotgun (WGS) entry which is preliminary data.</text>
</comment>
<evidence type="ECO:0000313" key="3">
    <source>
        <dbReference type="EMBL" id="PKY01135.1"/>
    </source>
</evidence>